<proteinExistence type="predicted"/>
<sequence length="262" mass="31558">MYNFQNESLLVSGLQNIESQVQNKVISQIYKMRQLTMIDSQVQNESFNQDEIDPRIKNKYVDLRNKIQFENKEDEVEFLNIIIQWNQCLEQNKRLNQQVMDKETQLIQYQQQIEFPVSKIHEIDYEENQQISQLSLLISQDQRIENQIQEVIKIDKSTQTDKFDNRDDKNEQTDLKDLDKEDNQNMIEFFNSSFYKDLQNKQFLVNAQLISLIQTMFLMHNERKIEINDVIQQQIDNLIKRMKQKDQISYNTIIMMKESVEV</sequence>
<organism evidence="1 2">
    <name type="scientific">Paramecium sonneborni</name>
    <dbReference type="NCBI Taxonomy" id="65129"/>
    <lineage>
        <taxon>Eukaryota</taxon>
        <taxon>Sar</taxon>
        <taxon>Alveolata</taxon>
        <taxon>Ciliophora</taxon>
        <taxon>Intramacronucleata</taxon>
        <taxon>Oligohymenophorea</taxon>
        <taxon>Peniculida</taxon>
        <taxon>Parameciidae</taxon>
        <taxon>Paramecium</taxon>
    </lineage>
</organism>
<keyword evidence="2" id="KW-1185">Reference proteome</keyword>
<dbReference type="Proteomes" id="UP000692954">
    <property type="component" value="Unassembled WGS sequence"/>
</dbReference>
<reference evidence="1" key="1">
    <citation type="submission" date="2021-01" db="EMBL/GenBank/DDBJ databases">
        <authorList>
            <consortium name="Genoscope - CEA"/>
            <person name="William W."/>
        </authorList>
    </citation>
    <scope>NUCLEOTIDE SEQUENCE</scope>
</reference>
<name>A0A8S1LNW1_9CILI</name>
<accession>A0A8S1LNW1</accession>
<dbReference type="OrthoDB" id="309893at2759"/>
<comment type="caution">
    <text evidence="1">The sequence shown here is derived from an EMBL/GenBank/DDBJ whole genome shotgun (WGS) entry which is preliminary data.</text>
</comment>
<evidence type="ECO:0000313" key="1">
    <source>
        <dbReference type="EMBL" id="CAD8068115.1"/>
    </source>
</evidence>
<gene>
    <name evidence="1" type="ORF">PSON_ATCC_30995.1.T0230379</name>
</gene>
<dbReference type="EMBL" id="CAJJDN010000023">
    <property type="protein sequence ID" value="CAD8068115.1"/>
    <property type="molecule type" value="Genomic_DNA"/>
</dbReference>
<evidence type="ECO:0000313" key="2">
    <source>
        <dbReference type="Proteomes" id="UP000692954"/>
    </source>
</evidence>
<dbReference type="AlphaFoldDB" id="A0A8S1LNW1"/>
<protein>
    <submittedName>
        <fullName evidence="1">Uncharacterized protein</fullName>
    </submittedName>
</protein>